<gene>
    <name evidence="2" type="primary">75</name>
    <name evidence="2" type="ORF">PBI_DEMOSTHENES_75</name>
</gene>
<proteinExistence type="predicted"/>
<evidence type="ECO:0000313" key="3">
    <source>
        <dbReference type="Proteomes" id="UP000203422"/>
    </source>
</evidence>
<evidence type="ECO:0000313" key="2">
    <source>
        <dbReference type="EMBL" id="ANA86044.1"/>
    </source>
</evidence>
<dbReference type="EMBL" id="KU998242">
    <property type="protein sequence ID" value="ANA86044.1"/>
    <property type="molecule type" value="Genomic_DNA"/>
</dbReference>
<dbReference type="Proteomes" id="UP000203422">
    <property type="component" value="Segment"/>
</dbReference>
<dbReference type="KEGG" id="vg:28803105"/>
<feature type="coiled-coil region" evidence="1">
    <location>
        <begin position="35"/>
        <end position="62"/>
    </location>
</feature>
<reference evidence="2 3" key="1">
    <citation type="submission" date="2016-03" db="EMBL/GenBank/DDBJ databases">
        <authorList>
            <person name="Rimple P."/>
            <person name="Montgomery M.T."/>
            <person name="Guerrero C.A."/>
            <person name="Mavrich T.N."/>
            <person name="Pope W.H."/>
            <person name="Garlena R.A."/>
            <person name="Russell D.A."/>
            <person name="Jacobs-Sera D."/>
            <person name="Hendrix R.W."/>
            <person name="Hatfull G.F."/>
        </authorList>
    </citation>
    <scope>NUCLEOTIDE SEQUENCE [LARGE SCALE GENOMIC DNA]</scope>
</reference>
<organism evidence="2 3">
    <name type="scientific">Gordonia phage Demosthenes</name>
    <dbReference type="NCBI Taxonomy" id="1838067"/>
    <lineage>
        <taxon>Viruses</taxon>
        <taxon>Duplodnaviria</taxon>
        <taxon>Heunggongvirae</taxon>
        <taxon>Uroviricota</taxon>
        <taxon>Caudoviricetes</taxon>
        <taxon>Demosthenesvirus</taxon>
        <taxon>Demosthenesvirus demosthenes</taxon>
    </lineage>
</organism>
<dbReference type="GeneID" id="28803105"/>
<accession>A0A160DGJ4</accession>
<sequence>MTMDAEFWIQLLIILVATTGATACATTIWDHLHRHERWEKKVADAAKRIENKKEQKELLERCDWQNELFNHIGSIEYIKRLEAGTLERVYYTSGKVKAIEAGWKELTPVVWDDDFYL</sequence>
<keyword evidence="3" id="KW-1185">Reference proteome</keyword>
<protein>
    <submittedName>
        <fullName evidence="2">Uncharacterized protein</fullName>
    </submittedName>
</protein>
<dbReference type="RefSeq" id="YP_009276786.1">
    <property type="nucleotide sequence ID" value="NC_030944.1"/>
</dbReference>
<keyword evidence="1" id="KW-0175">Coiled coil</keyword>
<name>A0A160DGJ4_9CAUD</name>
<evidence type="ECO:0000256" key="1">
    <source>
        <dbReference type="SAM" id="Coils"/>
    </source>
</evidence>